<keyword evidence="1" id="KW-0812">Transmembrane</keyword>
<evidence type="ECO:0000256" key="1">
    <source>
        <dbReference type="SAM" id="Phobius"/>
    </source>
</evidence>
<feature type="non-terminal residue" evidence="2">
    <location>
        <position position="109"/>
    </location>
</feature>
<dbReference type="EMBL" id="LAZR01051773">
    <property type="protein sequence ID" value="KKK84447.1"/>
    <property type="molecule type" value="Genomic_DNA"/>
</dbReference>
<evidence type="ECO:0008006" key="3">
    <source>
        <dbReference type="Google" id="ProtNLM"/>
    </source>
</evidence>
<comment type="caution">
    <text evidence="2">The sequence shown here is derived from an EMBL/GenBank/DDBJ whole genome shotgun (WGS) entry which is preliminary data.</text>
</comment>
<dbReference type="AlphaFoldDB" id="A0A0F8YSQ7"/>
<keyword evidence="1" id="KW-0472">Membrane</keyword>
<organism evidence="2">
    <name type="scientific">marine sediment metagenome</name>
    <dbReference type="NCBI Taxonomy" id="412755"/>
    <lineage>
        <taxon>unclassified sequences</taxon>
        <taxon>metagenomes</taxon>
        <taxon>ecological metagenomes</taxon>
    </lineage>
</organism>
<gene>
    <name evidence="2" type="ORF">LCGC14_2783260</name>
</gene>
<evidence type="ECO:0000313" key="2">
    <source>
        <dbReference type="EMBL" id="KKK84447.1"/>
    </source>
</evidence>
<sequence length="109" mass="12181">MIWSISWKNVWRNKTRSLVVIVAFTLGLFGGIYMVAFMNGMFESRIIQAIGNESSHIQVHNPQYLENNEIKYTIDEAADYVSAIEQIPEVKAVSARIKVLGMASTSGNA</sequence>
<protein>
    <recommendedName>
        <fullName evidence="3">MacB-like periplasmic core domain-containing protein</fullName>
    </recommendedName>
</protein>
<keyword evidence="1" id="KW-1133">Transmembrane helix</keyword>
<reference evidence="2" key="1">
    <citation type="journal article" date="2015" name="Nature">
        <title>Complex archaea that bridge the gap between prokaryotes and eukaryotes.</title>
        <authorList>
            <person name="Spang A."/>
            <person name="Saw J.H."/>
            <person name="Jorgensen S.L."/>
            <person name="Zaremba-Niedzwiedzka K."/>
            <person name="Martijn J."/>
            <person name="Lind A.E."/>
            <person name="van Eijk R."/>
            <person name="Schleper C."/>
            <person name="Guy L."/>
            <person name="Ettema T.J."/>
        </authorList>
    </citation>
    <scope>NUCLEOTIDE SEQUENCE</scope>
</reference>
<name>A0A0F8YSQ7_9ZZZZ</name>
<proteinExistence type="predicted"/>
<accession>A0A0F8YSQ7</accession>
<feature type="transmembrane region" description="Helical" evidence="1">
    <location>
        <begin position="17"/>
        <end position="38"/>
    </location>
</feature>